<organism evidence="2 3">
    <name type="scientific">Sphingomonas agrestis</name>
    <dbReference type="NCBI Taxonomy" id="3080540"/>
    <lineage>
        <taxon>Bacteria</taxon>
        <taxon>Pseudomonadati</taxon>
        <taxon>Pseudomonadota</taxon>
        <taxon>Alphaproteobacteria</taxon>
        <taxon>Sphingomonadales</taxon>
        <taxon>Sphingomonadaceae</taxon>
        <taxon>Sphingomonas</taxon>
    </lineage>
</organism>
<sequence>MPVEPPIPGAPEPAPVETPGTPQPAQPTTPPPEYAPPGPDVDVPDLQPGTDPGVAPGQPVA</sequence>
<reference evidence="2 3" key="1">
    <citation type="submission" date="2023-10" db="EMBL/GenBank/DDBJ databases">
        <title>Sphingomonas sp. HF-S4 16S ribosomal RNA gene Genome sequencing and assembly.</title>
        <authorList>
            <person name="Lee H."/>
        </authorList>
    </citation>
    <scope>NUCLEOTIDE SEQUENCE [LARGE SCALE GENOMIC DNA]</scope>
    <source>
        <strain evidence="2 3">HF-S4</strain>
    </source>
</reference>
<accession>A0ABU3Y750</accession>
<dbReference type="Proteomes" id="UP001273531">
    <property type="component" value="Unassembled WGS sequence"/>
</dbReference>
<comment type="caution">
    <text evidence="2">The sequence shown here is derived from an EMBL/GenBank/DDBJ whole genome shotgun (WGS) entry which is preliminary data.</text>
</comment>
<feature type="compositionally biased region" description="Pro residues" evidence="1">
    <location>
        <begin position="1"/>
        <end position="39"/>
    </location>
</feature>
<keyword evidence="3" id="KW-1185">Reference proteome</keyword>
<proteinExistence type="predicted"/>
<gene>
    <name evidence="2" type="ORF">RZN05_09205</name>
</gene>
<dbReference type="EMBL" id="JAWJEJ010000001">
    <property type="protein sequence ID" value="MDV3457157.1"/>
    <property type="molecule type" value="Genomic_DNA"/>
</dbReference>
<evidence type="ECO:0000256" key="1">
    <source>
        <dbReference type="SAM" id="MobiDB-lite"/>
    </source>
</evidence>
<feature type="region of interest" description="Disordered" evidence="1">
    <location>
        <begin position="1"/>
        <end position="61"/>
    </location>
</feature>
<evidence type="ECO:0000313" key="3">
    <source>
        <dbReference type="Proteomes" id="UP001273531"/>
    </source>
</evidence>
<dbReference type="RefSeq" id="WP_317226317.1">
    <property type="nucleotide sequence ID" value="NZ_JAWJEJ010000001.1"/>
</dbReference>
<evidence type="ECO:0000313" key="2">
    <source>
        <dbReference type="EMBL" id="MDV3457157.1"/>
    </source>
</evidence>
<name>A0ABU3Y750_9SPHN</name>
<protein>
    <submittedName>
        <fullName evidence="2">Uncharacterized protein</fullName>
    </submittedName>
</protein>